<evidence type="ECO:0000313" key="3">
    <source>
        <dbReference type="EMBL" id="WXX23763.1"/>
    </source>
</evidence>
<dbReference type="REBASE" id="815072">
    <property type="entry name" value="PspFG1McrBC2P"/>
</dbReference>
<name>A0AAU6PTQ7_9GAMM</name>
<dbReference type="Gene3D" id="3.40.50.300">
    <property type="entry name" value="P-loop containing nucleotide triphosphate hydrolases"/>
    <property type="match status" value="2"/>
</dbReference>
<dbReference type="InterPro" id="IPR052934">
    <property type="entry name" value="Methyl-DNA_Rec/Restrict_Enz"/>
</dbReference>
<evidence type="ECO:0000256" key="1">
    <source>
        <dbReference type="SAM" id="Coils"/>
    </source>
</evidence>
<keyword evidence="4" id="KW-1185">Reference proteome</keyword>
<keyword evidence="1" id="KW-0175">Coiled coil</keyword>
<sequence>MQVIKTTENDYHTPALVTKEEWKQILSNNELMRRNYTDSLIAFYLEDGHESTCKNLSEKYNKHHNFFNASISQFAKHVQMHLNRFKIQDKDGNSIYWRIVMVGKYNEQNLFVWTLRDELVEAMEELNFVESNIDDMEITLNNNQAKYTWIPAFKAISEWLVDFEDKQEQLVDILANIGIDKGFEDEAIEGKRIKLTEIDPFTFLSAFMKFGIVRRRHYFKNLIEMYHIDAPIPEDFDGVPTAQAMGLWFFPFKYRRSEHSIPSLWKLFKQIMDGDVDANLFDSTLDIPGTGFTKLTQSLFYVKPESYLPIDSQTKPWLTANKIQMPDNWGAYQKTLEQVRATSGKPFYQISYETWLENQTDKEVSMVASVTTDYDLQYEEKKLAPIPLNRILYGPPGTGKTYTTTELAVECVEPEWYAKLLLDDLPEYQKRKLIKQKYDDLISKERIAFTTFHQSFAYEDFVEGIRPTVTKETDDQSNISYEVTPGIFKKLCSLASPNAKEQTGSTQSVDIEGKNIWKLSLGNTLEYEGEEVYNDCLKNNYVLLGWGDDIDFTGCDIRKEIISKVEKARNISLADDPYNYLITAVNTFKNIIKEGDLIIISDGNHKFRAIAEVTGDYKFLENQVSTGYQQSRPVKWLRIYDNSLPKEKLFEKSLSQMSLYNLKDGTINRDKLKELLTVESNTDSLEKPHLLIIDEINRGNVSRIFGELITLLEPDKRKGGSDAREVTLPYSKDKFSVPSNLYVLGTMNTADKSLAQIDFALRRRFEFIELLPNPNLLADIEIFGINVSDLLTIMNQRIEVLLNREHTIGHAYFWSLKDLDSDDALEIELANIFENRIIPLLQEYFFSDWERIGWVLNDPAKKPEHRFIKVGNLQPNVAELFHSSVTAQVMDRRYRINKNAFSLPEAYTGIVFVDTHTQAD</sequence>
<dbReference type="Pfam" id="PF07728">
    <property type="entry name" value="AAA_5"/>
    <property type="match status" value="1"/>
</dbReference>
<dbReference type="PANTHER" id="PTHR37291:SF1">
    <property type="entry name" value="TYPE IV METHYL-DIRECTED RESTRICTION ENZYME ECOKMCRB SUBUNIT"/>
    <property type="match status" value="1"/>
</dbReference>
<dbReference type="RefSeq" id="WP_338411945.1">
    <property type="nucleotide sequence ID" value="NZ_CP093310.2"/>
</dbReference>
<dbReference type="Proteomes" id="UP000829560">
    <property type="component" value="Chromosome"/>
</dbReference>
<dbReference type="AlphaFoldDB" id="A0AAU6PTQ7"/>
<dbReference type="GO" id="GO:0005524">
    <property type="term" value="F:ATP binding"/>
    <property type="evidence" value="ECO:0007669"/>
    <property type="project" value="InterPro"/>
</dbReference>
<dbReference type="KEGG" id="prae:MN210_18635"/>
<dbReference type="PANTHER" id="PTHR37291">
    <property type="entry name" value="5-METHYLCYTOSINE-SPECIFIC RESTRICTION ENZYME B"/>
    <property type="match status" value="1"/>
</dbReference>
<organism evidence="3 4">
    <name type="scientific">Psychrobacter raelei</name>
    <dbReference type="NCBI Taxonomy" id="2565531"/>
    <lineage>
        <taxon>Bacteria</taxon>
        <taxon>Pseudomonadati</taxon>
        <taxon>Pseudomonadota</taxon>
        <taxon>Gammaproteobacteria</taxon>
        <taxon>Moraxellales</taxon>
        <taxon>Moraxellaceae</taxon>
        <taxon>Psychrobacter</taxon>
    </lineage>
</organism>
<dbReference type="SUPFAM" id="SSF52540">
    <property type="entry name" value="P-loop containing nucleoside triphosphate hydrolases"/>
    <property type="match status" value="1"/>
</dbReference>
<dbReference type="SMART" id="SM00382">
    <property type="entry name" value="AAA"/>
    <property type="match status" value="1"/>
</dbReference>
<dbReference type="InterPro" id="IPR027417">
    <property type="entry name" value="P-loop_NTPase"/>
</dbReference>
<gene>
    <name evidence="3" type="ORF">MN210_18635</name>
</gene>
<dbReference type="GO" id="GO:0016887">
    <property type="term" value="F:ATP hydrolysis activity"/>
    <property type="evidence" value="ECO:0007669"/>
    <property type="project" value="InterPro"/>
</dbReference>
<dbReference type="EMBL" id="CP093310">
    <property type="protein sequence ID" value="WXX23763.1"/>
    <property type="molecule type" value="Genomic_DNA"/>
</dbReference>
<evidence type="ECO:0000259" key="2">
    <source>
        <dbReference type="SMART" id="SM00382"/>
    </source>
</evidence>
<feature type="domain" description="AAA+ ATPase" evidence="2">
    <location>
        <begin position="387"/>
        <end position="775"/>
    </location>
</feature>
<proteinExistence type="predicted"/>
<reference evidence="3" key="1">
    <citation type="submission" date="2024-03" db="EMBL/GenBank/DDBJ databases">
        <title>Psychrobacter raelis sp. nov. isolated from a dog with peritonitis.</title>
        <authorList>
            <person name="Schiavone A."/>
            <person name="Manzulli V."/>
            <person name="Camarda A."/>
            <person name="Cafiero M.A."/>
            <person name="Vasco I."/>
            <person name="Marino L."/>
            <person name="Pennuzzi G."/>
            <person name="Serrecchia L."/>
            <person name="Galante D."/>
            <person name="Pugliese N."/>
        </authorList>
    </citation>
    <scope>NUCLEOTIDE SEQUENCE</scope>
    <source>
        <strain evidence="3">PraFG1</strain>
    </source>
</reference>
<protein>
    <submittedName>
        <fullName evidence="3">AAA family ATPase</fullName>
    </submittedName>
</protein>
<accession>A0AAU6PTQ7</accession>
<evidence type="ECO:0000313" key="4">
    <source>
        <dbReference type="Proteomes" id="UP000829560"/>
    </source>
</evidence>
<dbReference type="InterPro" id="IPR003593">
    <property type="entry name" value="AAA+_ATPase"/>
</dbReference>
<feature type="coiled-coil region" evidence="1">
    <location>
        <begin position="119"/>
        <end position="146"/>
    </location>
</feature>
<dbReference type="InterPro" id="IPR011704">
    <property type="entry name" value="ATPase_dyneun-rel_AAA"/>
</dbReference>